<feature type="signal peptide" evidence="2">
    <location>
        <begin position="1"/>
        <end position="18"/>
    </location>
</feature>
<feature type="domain" description="OmpA-like" evidence="3">
    <location>
        <begin position="18"/>
        <end position="136"/>
    </location>
</feature>
<evidence type="ECO:0000313" key="5">
    <source>
        <dbReference type="Proteomes" id="UP001319180"/>
    </source>
</evidence>
<dbReference type="InterPro" id="IPR050330">
    <property type="entry name" value="Bact_OuterMem_StrucFunc"/>
</dbReference>
<keyword evidence="5" id="KW-1185">Reference proteome</keyword>
<evidence type="ECO:0000256" key="2">
    <source>
        <dbReference type="SAM" id="SignalP"/>
    </source>
</evidence>
<dbReference type="Proteomes" id="UP001319180">
    <property type="component" value="Unassembled WGS sequence"/>
</dbReference>
<proteinExistence type="predicted"/>
<dbReference type="EMBL" id="JAHESC010000033">
    <property type="protein sequence ID" value="MBT1688949.1"/>
    <property type="molecule type" value="Genomic_DNA"/>
</dbReference>
<dbReference type="AlphaFoldDB" id="A0AAP2DBL2"/>
<protein>
    <submittedName>
        <fullName evidence="4">OmpA family protein</fullName>
    </submittedName>
</protein>
<keyword evidence="1" id="KW-0472">Membrane</keyword>
<organism evidence="4 5">
    <name type="scientific">Dawidia soli</name>
    <dbReference type="NCBI Taxonomy" id="2782352"/>
    <lineage>
        <taxon>Bacteria</taxon>
        <taxon>Pseudomonadati</taxon>
        <taxon>Bacteroidota</taxon>
        <taxon>Cytophagia</taxon>
        <taxon>Cytophagales</taxon>
        <taxon>Chryseotaleaceae</taxon>
        <taxon>Dawidia</taxon>
    </lineage>
</organism>
<dbReference type="SUPFAM" id="SSF103088">
    <property type="entry name" value="OmpA-like"/>
    <property type="match status" value="1"/>
</dbReference>
<dbReference type="Pfam" id="PF00691">
    <property type="entry name" value="OmpA"/>
    <property type="match status" value="1"/>
</dbReference>
<dbReference type="GO" id="GO:0016020">
    <property type="term" value="C:membrane"/>
    <property type="evidence" value="ECO:0007669"/>
    <property type="project" value="UniProtKB-UniRule"/>
</dbReference>
<evidence type="ECO:0000259" key="3">
    <source>
        <dbReference type="PROSITE" id="PS51123"/>
    </source>
</evidence>
<gene>
    <name evidence="4" type="ORF">KK078_20455</name>
</gene>
<evidence type="ECO:0000256" key="1">
    <source>
        <dbReference type="PROSITE-ProRule" id="PRU00473"/>
    </source>
</evidence>
<dbReference type="RefSeq" id="WP_254092175.1">
    <property type="nucleotide sequence ID" value="NZ_JAHESC010000033.1"/>
</dbReference>
<dbReference type="CDD" id="cd07185">
    <property type="entry name" value="OmpA_C-like"/>
    <property type="match status" value="1"/>
</dbReference>
<comment type="caution">
    <text evidence="4">The sequence shown here is derived from an EMBL/GenBank/DDBJ whole genome shotgun (WGS) entry which is preliminary data.</text>
</comment>
<dbReference type="PROSITE" id="PS51123">
    <property type="entry name" value="OMPA_2"/>
    <property type="match status" value="1"/>
</dbReference>
<dbReference type="InterPro" id="IPR006665">
    <property type="entry name" value="OmpA-like"/>
</dbReference>
<dbReference type="Gene3D" id="3.30.1330.60">
    <property type="entry name" value="OmpA-like domain"/>
    <property type="match status" value="1"/>
</dbReference>
<feature type="chain" id="PRO_5042856333" evidence="2">
    <location>
        <begin position="19"/>
        <end position="137"/>
    </location>
</feature>
<sequence length="137" mass="15966">MARLLFTLLFLLPLPALAQQAREELRRSIYFGGGSYEIDEFQADALYQWLDSIPDLLEKYQLQLISHTDPIGGRAFNEWLSEMRGEAVLQLLIQKNIPSYRINIKNWGLDNPVYSNKTFNGMQLNRRVDVILYPIVY</sequence>
<reference evidence="4 5" key="1">
    <citation type="submission" date="2021-05" db="EMBL/GenBank/DDBJ databases">
        <title>A Polyphasic approach of four new species of the genus Ohtaekwangia: Ohtaekwangia histidinii sp. nov., Ohtaekwangia cretensis sp. nov., Ohtaekwangia indiensis sp. nov., Ohtaekwangia reichenbachii sp. nov. from diverse environment.</title>
        <authorList>
            <person name="Octaviana S."/>
        </authorList>
    </citation>
    <scope>NUCLEOTIDE SEQUENCE [LARGE SCALE GENOMIC DNA]</scope>
    <source>
        <strain evidence="4 5">PWU37</strain>
    </source>
</reference>
<keyword evidence="2" id="KW-0732">Signal</keyword>
<accession>A0AAP2DBL2</accession>
<dbReference type="InterPro" id="IPR036737">
    <property type="entry name" value="OmpA-like_sf"/>
</dbReference>
<dbReference type="PANTHER" id="PTHR30329:SF21">
    <property type="entry name" value="LIPOPROTEIN YIAD-RELATED"/>
    <property type="match status" value="1"/>
</dbReference>
<dbReference type="PANTHER" id="PTHR30329">
    <property type="entry name" value="STATOR ELEMENT OF FLAGELLAR MOTOR COMPLEX"/>
    <property type="match status" value="1"/>
</dbReference>
<name>A0AAP2DBL2_9BACT</name>
<evidence type="ECO:0000313" key="4">
    <source>
        <dbReference type="EMBL" id="MBT1688949.1"/>
    </source>
</evidence>